<evidence type="ECO:0000313" key="2">
    <source>
        <dbReference type="EMBL" id="KAF2827883.1"/>
    </source>
</evidence>
<feature type="region of interest" description="Disordered" evidence="1">
    <location>
        <begin position="1"/>
        <end position="23"/>
    </location>
</feature>
<accession>A0A6A7A415</accession>
<sequence length="65" mass="7243">MDRTSRLARQSNGGRSVSSAFNSPSNLASAQFLCLYDGHALRRRGQHARQYPFAIVADYPCRVTI</sequence>
<feature type="compositionally biased region" description="Polar residues" evidence="1">
    <location>
        <begin position="7"/>
        <end position="23"/>
    </location>
</feature>
<keyword evidence="3" id="KW-1185">Reference proteome</keyword>
<dbReference type="AlphaFoldDB" id="A0A6A7A415"/>
<evidence type="ECO:0000256" key="1">
    <source>
        <dbReference type="SAM" id="MobiDB-lite"/>
    </source>
</evidence>
<gene>
    <name evidence="2" type="ORF">CC86DRAFT_369099</name>
</gene>
<evidence type="ECO:0000313" key="3">
    <source>
        <dbReference type="Proteomes" id="UP000799424"/>
    </source>
</evidence>
<dbReference type="Proteomes" id="UP000799424">
    <property type="component" value="Unassembled WGS sequence"/>
</dbReference>
<protein>
    <submittedName>
        <fullName evidence="2">Uncharacterized protein</fullName>
    </submittedName>
</protein>
<reference evidence="2" key="1">
    <citation type="journal article" date="2020" name="Stud. Mycol.">
        <title>101 Dothideomycetes genomes: a test case for predicting lifestyles and emergence of pathogens.</title>
        <authorList>
            <person name="Haridas S."/>
            <person name="Albert R."/>
            <person name="Binder M."/>
            <person name="Bloem J."/>
            <person name="Labutti K."/>
            <person name="Salamov A."/>
            <person name="Andreopoulos B."/>
            <person name="Baker S."/>
            <person name="Barry K."/>
            <person name="Bills G."/>
            <person name="Bluhm B."/>
            <person name="Cannon C."/>
            <person name="Castanera R."/>
            <person name="Culley D."/>
            <person name="Daum C."/>
            <person name="Ezra D."/>
            <person name="Gonzalez J."/>
            <person name="Henrissat B."/>
            <person name="Kuo A."/>
            <person name="Liang C."/>
            <person name="Lipzen A."/>
            <person name="Lutzoni F."/>
            <person name="Magnuson J."/>
            <person name="Mondo S."/>
            <person name="Nolan M."/>
            <person name="Ohm R."/>
            <person name="Pangilinan J."/>
            <person name="Park H.-J."/>
            <person name="Ramirez L."/>
            <person name="Alfaro M."/>
            <person name="Sun H."/>
            <person name="Tritt A."/>
            <person name="Yoshinaga Y."/>
            <person name="Zwiers L.-H."/>
            <person name="Turgeon B."/>
            <person name="Goodwin S."/>
            <person name="Spatafora J."/>
            <person name="Crous P."/>
            <person name="Grigoriev I."/>
        </authorList>
    </citation>
    <scope>NUCLEOTIDE SEQUENCE</scope>
    <source>
        <strain evidence="2">CBS 113818</strain>
    </source>
</reference>
<dbReference type="EMBL" id="MU006223">
    <property type="protein sequence ID" value="KAF2827883.1"/>
    <property type="molecule type" value="Genomic_DNA"/>
</dbReference>
<organism evidence="2 3">
    <name type="scientific">Ophiobolus disseminans</name>
    <dbReference type="NCBI Taxonomy" id="1469910"/>
    <lineage>
        <taxon>Eukaryota</taxon>
        <taxon>Fungi</taxon>
        <taxon>Dikarya</taxon>
        <taxon>Ascomycota</taxon>
        <taxon>Pezizomycotina</taxon>
        <taxon>Dothideomycetes</taxon>
        <taxon>Pleosporomycetidae</taxon>
        <taxon>Pleosporales</taxon>
        <taxon>Pleosporineae</taxon>
        <taxon>Phaeosphaeriaceae</taxon>
        <taxon>Ophiobolus</taxon>
    </lineage>
</organism>
<name>A0A6A7A415_9PLEO</name>
<proteinExistence type="predicted"/>